<evidence type="ECO:0000259" key="2">
    <source>
        <dbReference type="Pfam" id="PF02518"/>
    </source>
</evidence>
<feature type="domain" description="Histidine kinase/HSP90-like ATPase" evidence="2">
    <location>
        <begin position="202"/>
        <end position="275"/>
    </location>
</feature>
<dbReference type="InterPro" id="IPR036890">
    <property type="entry name" value="HATPase_C_sf"/>
</dbReference>
<dbReference type="Proteomes" id="UP000239720">
    <property type="component" value="Unassembled WGS sequence"/>
</dbReference>
<sequence length="303" mass="35095">MTRKEKEIFCRFNLKKLKAKLMLVLLKLALLQAVIIFTAYFIMQKNTGQITILFLAISSILLLCLVGIFSYIYIVRPAEKIRGYINELKSKENELIRKEREIGKMKFGALQEGIKPHFLYNALSCIAAIALENSDEKTCNAIMALGDFYRGYLSKGKNEIPLREEIEMVKSYLEIQKLRYGDIFEVEYEIDEKLLNILVPKLILQPLVENSIYHGIRLKGEKGIIKISVYKEKDRAHIVVFDTGVGMSEKQLQDIMNDEGGEKSFGLKSTIERIQYYYNDLDLYEITTKEGLYFRIDIKIPIM</sequence>
<dbReference type="Pfam" id="PF02518">
    <property type="entry name" value="HATPase_c"/>
    <property type="match status" value="1"/>
</dbReference>
<name>A0A2S8R7K8_9FIRM</name>
<proteinExistence type="predicted"/>
<feature type="transmembrane region" description="Helical" evidence="1">
    <location>
        <begin position="21"/>
        <end position="43"/>
    </location>
</feature>
<dbReference type="InterPro" id="IPR003594">
    <property type="entry name" value="HATPase_dom"/>
</dbReference>
<evidence type="ECO:0000313" key="4">
    <source>
        <dbReference type="EMBL" id="PQQ65772.1"/>
    </source>
</evidence>
<feature type="domain" description="Signal transduction histidine kinase internal region" evidence="3">
    <location>
        <begin position="106"/>
        <end position="182"/>
    </location>
</feature>
<dbReference type="EMBL" id="NEMB01000003">
    <property type="protein sequence ID" value="PQQ65772.1"/>
    <property type="molecule type" value="Genomic_DNA"/>
</dbReference>
<comment type="caution">
    <text evidence="4">The sequence shown here is derived from an EMBL/GenBank/DDBJ whole genome shotgun (WGS) entry which is preliminary data.</text>
</comment>
<dbReference type="Gene3D" id="3.30.565.10">
    <property type="entry name" value="Histidine kinase-like ATPase, C-terminal domain"/>
    <property type="match status" value="1"/>
</dbReference>
<reference evidence="4 5" key="1">
    <citation type="journal article" date="2018" name="Syst. Appl. Microbiol.">
        <title>Characterization and high-quality draft genome sequence of Herbivorax saccincola A7, an anaerobic, alkaliphilic, thermophilic, cellulolytic, and xylanolytic bacterium.</title>
        <authorList>
            <person name="Aikawa S."/>
            <person name="Baramee S."/>
            <person name="Sermsathanaswadi J."/>
            <person name="Thianheng P."/>
            <person name="Tachaapaikoon C."/>
            <person name="Shikata A."/>
            <person name="Waeonukul R."/>
            <person name="Pason P."/>
            <person name="Ratanakhanokchai K."/>
            <person name="Kosugi A."/>
        </authorList>
    </citation>
    <scope>NUCLEOTIDE SEQUENCE [LARGE SCALE GENOMIC DNA]</scope>
    <source>
        <strain evidence="4 5">A7</strain>
    </source>
</reference>
<dbReference type="SUPFAM" id="SSF55874">
    <property type="entry name" value="ATPase domain of HSP90 chaperone/DNA topoisomerase II/histidine kinase"/>
    <property type="match status" value="1"/>
</dbReference>
<protein>
    <submittedName>
        <fullName evidence="4">Uncharacterized protein</fullName>
    </submittedName>
</protein>
<keyword evidence="1" id="KW-1133">Transmembrane helix</keyword>
<dbReference type="PANTHER" id="PTHR34220:SF7">
    <property type="entry name" value="SENSOR HISTIDINE KINASE YPDA"/>
    <property type="match status" value="1"/>
</dbReference>
<evidence type="ECO:0000313" key="5">
    <source>
        <dbReference type="Proteomes" id="UP000239720"/>
    </source>
</evidence>
<dbReference type="InterPro" id="IPR010559">
    <property type="entry name" value="Sig_transdc_His_kin_internal"/>
</dbReference>
<dbReference type="Pfam" id="PF06580">
    <property type="entry name" value="His_kinase"/>
    <property type="match status" value="1"/>
</dbReference>
<evidence type="ECO:0000259" key="3">
    <source>
        <dbReference type="Pfam" id="PF06580"/>
    </source>
</evidence>
<dbReference type="GO" id="GO:0000155">
    <property type="term" value="F:phosphorelay sensor kinase activity"/>
    <property type="evidence" value="ECO:0007669"/>
    <property type="project" value="InterPro"/>
</dbReference>
<dbReference type="AlphaFoldDB" id="A0A2S8R7K8"/>
<feature type="transmembrane region" description="Helical" evidence="1">
    <location>
        <begin position="49"/>
        <end position="74"/>
    </location>
</feature>
<dbReference type="PANTHER" id="PTHR34220">
    <property type="entry name" value="SENSOR HISTIDINE KINASE YPDA"/>
    <property type="match status" value="1"/>
</dbReference>
<dbReference type="InterPro" id="IPR050640">
    <property type="entry name" value="Bact_2-comp_sensor_kinase"/>
</dbReference>
<keyword evidence="1" id="KW-0472">Membrane</keyword>
<dbReference type="GO" id="GO:0016020">
    <property type="term" value="C:membrane"/>
    <property type="evidence" value="ECO:0007669"/>
    <property type="project" value="InterPro"/>
</dbReference>
<keyword evidence="1" id="KW-0812">Transmembrane</keyword>
<evidence type="ECO:0000256" key="1">
    <source>
        <dbReference type="SAM" id="Phobius"/>
    </source>
</evidence>
<accession>A0A2S8R7K8</accession>
<gene>
    <name evidence="4" type="ORF">B9R14_02635</name>
</gene>
<organism evidence="4 5">
    <name type="scientific">Acetivibrio saccincola</name>
    <dbReference type="NCBI Taxonomy" id="1677857"/>
    <lineage>
        <taxon>Bacteria</taxon>
        <taxon>Bacillati</taxon>
        <taxon>Bacillota</taxon>
        <taxon>Clostridia</taxon>
        <taxon>Eubacteriales</taxon>
        <taxon>Oscillospiraceae</taxon>
        <taxon>Acetivibrio</taxon>
    </lineage>
</organism>